<protein>
    <submittedName>
        <fullName evidence="3">Cupin domain-containing protein</fullName>
    </submittedName>
</protein>
<evidence type="ECO:0000313" key="4">
    <source>
        <dbReference type="Proteomes" id="UP001348149"/>
    </source>
</evidence>
<dbReference type="PANTHER" id="PTHR35848">
    <property type="entry name" value="OXALATE-BINDING PROTEIN"/>
    <property type="match status" value="1"/>
</dbReference>
<organism evidence="3 4">
    <name type="scientific">Mesobacterium hydrothermale</name>
    <dbReference type="NCBI Taxonomy" id="3111907"/>
    <lineage>
        <taxon>Bacteria</taxon>
        <taxon>Pseudomonadati</taxon>
        <taxon>Pseudomonadota</taxon>
        <taxon>Alphaproteobacteria</taxon>
        <taxon>Rhodobacterales</taxon>
        <taxon>Roseobacteraceae</taxon>
        <taxon>Mesobacterium</taxon>
    </lineage>
</organism>
<dbReference type="Proteomes" id="UP001348149">
    <property type="component" value="Unassembled WGS sequence"/>
</dbReference>
<comment type="caution">
    <text evidence="3">The sequence shown here is derived from an EMBL/GenBank/DDBJ whole genome shotgun (WGS) entry which is preliminary data.</text>
</comment>
<evidence type="ECO:0000256" key="1">
    <source>
        <dbReference type="ARBA" id="ARBA00022723"/>
    </source>
</evidence>
<dbReference type="CDD" id="cd02224">
    <property type="entry name" value="cupin_SPO2919-like"/>
    <property type="match status" value="1"/>
</dbReference>
<name>A0ABU6HBY2_9RHOB</name>
<keyword evidence="1" id="KW-0479">Metal-binding</keyword>
<dbReference type="InterPro" id="IPR011051">
    <property type="entry name" value="RmlC_Cupin_sf"/>
</dbReference>
<keyword evidence="4" id="KW-1185">Reference proteome</keyword>
<dbReference type="SUPFAM" id="SSF51182">
    <property type="entry name" value="RmlC-like cupins"/>
    <property type="match status" value="1"/>
</dbReference>
<dbReference type="InterPro" id="IPR013096">
    <property type="entry name" value="Cupin_2"/>
</dbReference>
<proteinExistence type="predicted"/>
<sequence length="152" mass="16553">MPKITEDTVRRDSDNGVCGPFEALLFSDTGGLTQFGAFVEILAPGSRSSIKHWHTDEDEMVFVLAGTVTLIEGDSETVLSQGDAATFKAGDALGHCLENRTDAPVRYLVIGTRAARDTVTYPDHARVLQVDRERDARIWTDFDGHPAASPYG</sequence>
<dbReference type="InterPro" id="IPR014710">
    <property type="entry name" value="RmlC-like_jellyroll"/>
</dbReference>
<evidence type="ECO:0000313" key="3">
    <source>
        <dbReference type="EMBL" id="MEC3859968.1"/>
    </source>
</evidence>
<dbReference type="EMBL" id="JAYLLH010000002">
    <property type="protein sequence ID" value="MEC3859968.1"/>
    <property type="molecule type" value="Genomic_DNA"/>
</dbReference>
<evidence type="ECO:0000259" key="2">
    <source>
        <dbReference type="Pfam" id="PF07883"/>
    </source>
</evidence>
<accession>A0ABU6HBY2</accession>
<dbReference type="RefSeq" id="WP_326295565.1">
    <property type="nucleotide sequence ID" value="NZ_JAYLLH010000002.1"/>
</dbReference>
<reference evidence="3 4" key="1">
    <citation type="submission" date="2024-01" db="EMBL/GenBank/DDBJ databases">
        <title>Mesobacterium rodlantinim sp. nov., isolated from shallow sea hydrothermal systems off Kueishantao Island.</title>
        <authorList>
            <person name="Su Z."/>
            <person name="Tang K."/>
        </authorList>
    </citation>
    <scope>NUCLEOTIDE SEQUENCE [LARGE SCALE GENOMIC DNA]</scope>
    <source>
        <strain evidence="3 4">TK19101</strain>
    </source>
</reference>
<dbReference type="PANTHER" id="PTHR35848:SF9">
    <property type="entry name" value="SLL1358 PROTEIN"/>
    <property type="match status" value="1"/>
</dbReference>
<feature type="domain" description="Cupin type-2" evidence="2">
    <location>
        <begin position="39"/>
        <end position="110"/>
    </location>
</feature>
<gene>
    <name evidence="3" type="ORF">VK792_01610</name>
</gene>
<dbReference type="InterPro" id="IPR051610">
    <property type="entry name" value="GPI/OXD"/>
</dbReference>
<dbReference type="Pfam" id="PF07883">
    <property type="entry name" value="Cupin_2"/>
    <property type="match status" value="1"/>
</dbReference>
<dbReference type="Gene3D" id="2.60.120.10">
    <property type="entry name" value="Jelly Rolls"/>
    <property type="match status" value="1"/>
</dbReference>